<sequence length="248" mass="28370">MVYQEQNKSFEDKLDVVIGALSTKSAQTFPPNNVFPTLDVCMDIVITFPGFEEGSKSFSRALHTLTKRQNREAFMYPKTYEGKIDIFKMDSDDSNSSDDDDNLVDEDIKFKRFVQESFNHSGETIHKVITAVLKMSADDIKPPTNYNDDVRAHILNNPRYYPMLKNCIGAIDGTHVRASVRLRDQAKFDEAFNTAQQESYNPRQGRTSNEEVSATSNTDHDVLYKAAIRDIIAQDIMNSQRCAFWCYF</sequence>
<keyword evidence="3" id="KW-1185">Reference proteome</keyword>
<comment type="caution">
    <text evidence="2">The sequence shown here is derived from an EMBL/GenBank/DDBJ whole genome shotgun (WGS) entry which is preliminary data.</text>
</comment>
<reference evidence="2" key="1">
    <citation type="journal article" date="2023" name="bioRxiv">
        <title>Improved chromosome-level genome assembly for marigold (Tagetes erecta).</title>
        <authorList>
            <person name="Jiang F."/>
            <person name="Yuan L."/>
            <person name="Wang S."/>
            <person name="Wang H."/>
            <person name="Xu D."/>
            <person name="Wang A."/>
            <person name="Fan W."/>
        </authorList>
    </citation>
    <scope>NUCLEOTIDE SEQUENCE</scope>
    <source>
        <strain evidence="2">WSJ</strain>
        <tissue evidence="2">Leaf</tissue>
    </source>
</reference>
<dbReference type="EMBL" id="JAUHHV010000011">
    <property type="protein sequence ID" value="KAK1407736.1"/>
    <property type="molecule type" value="Genomic_DNA"/>
</dbReference>
<name>A0AAD8JQ43_TARER</name>
<proteinExistence type="predicted"/>
<organism evidence="2 3">
    <name type="scientific">Tagetes erecta</name>
    <name type="common">African marigold</name>
    <dbReference type="NCBI Taxonomy" id="13708"/>
    <lineage>
        <taxon>Eukaryota</taxon>
        <taxon>Viridiplantae</taxon>
        <taxon>Streptophyta</taxon>
        <taxon>Embryophyta</taxon>
        <taxon>Tracheophyta</taxon>
        <taxon>Spermatophyta</taxon>
        <taxon>Magnoliopsida</taxon>
        <taxon>eudicotyledons</taxon>
        <taxon>Gunneridae</taxon>
        <taxon>Pentapetalae</taxon>
        <taxon>asterids</taxon>
        <taxon>campanulids</taxon>
        <taxon>Asterales</taxon>
        <taxon>Asteraceae</taxon>
        <taxon>Asteroideae</taxon>
        <taxon>Heliantheae alliance</taxon>
        <taxon>Tageteae</taxon>
        <taxon>Tagetes</taxon>
    </lineage>
</organism>
<evidence type="ECO:0000256" key="1">
    <source>
        <dbReference type="SAM" id="MobiDB-lite"/>
    </source>
</evidence>
<dbReference type="PANTHER" id="PTHR22930">
    <property type="match status" value="1"/>
</dbReference>
<evidence type="ECO:0000313" key="3">
    <source>
        <dbReference type="Proteomes" id="UP001229421"/>
    </source>
</evidence>
<protein>
    <submittedName>
        <fullName evidence="2">Uncharacterized protein</fullName>
    </submittedName>
</protein>
<dbReference type="InterPro" id="IPR045249">
    <property type="entry name" value="HARBI1-like"/>
</dbReference>
<dbReference type="Proteomes" id="UP001229421">
    <property type="component" value="Unassembled WGS sequence"/>
</dbReference>
<dbReference type="AlphaFoldDB" id="A0AAD8JQ43"/>
<evidence type="ECO:0000313" key="2">
    <source>
        <dbReference type="EMBL" id="KAK1407736.1"/>
    </source>
</evidence>
<dbReference type="PANTHER" id="PTHR22930:SF221">
    <property type="entry name" value="NUCLEASE HARBI1"/>
    <property type="match status" value="1"/>
</dbReference>
<feature type="region of interest" description="Disordered" evidence="1">
    <location>
        <begin position="196"/>
        <end position="216"/>
    </location>
</feature>
<gene>
    <name evidence="2" type="ORF">QVD17_39362</name>
</gene>
<accession>A0AAD8JQ43</accession>